<keyword evidence="10" id="KW-0862">Zinc</keyword>
<keyword evidence="7" id="KW-0479">Metal-binding</keyword>
<protein>
    <recommendedName>
        <fullName evidence="4">RING-type E3 ubiquitin transferase</fullName>
        <ecNumber evidence="4">2.3.2.27</ecNumber>
    </recommendedName>
</protein>
<dbReference type="PANTHER" id="PTHR46913:SF1">
    <property type="entry name" value="RING-H2 FINGER PROTEIN ATL16"/>
    <property type="match status" value="1"/>
</dbReference>
<comment type="similarity">
    <text evidence="13">Belongs to the RING-type zinc finger family. ATL subfamily.</text>
</comment>
<name>A0ABY9C1V5_VITVI</name>
<dbReference type="SUPFAM" id="SSF57850">
    <property type="entry name" value="RING/U-box"/>
    <property type="match status" value="1"/>
</dbReference>
<comment type="pathway">
    <text evidence="3">Protein modification; protein ubiquitination.</text>
</comment>
<dbReference type="EC" id="2.3.2.27" evidence="4"/>
<dbReference type="PROSITE" id="PS50089">
    <property type="entry name" value="ZF_RING_2"/>
    <property type="match status" value="1"/>
</dbReference>
<keyword evidence="12 15" id="KW-0472">Membrane</keyword>
<proteinExistence type="inferred from homology"/>
<dbReference type="Proteomes" id="UP001227230">
    <property type="component" value="Chromosome 6"/>
</dbReference>
<gene>
    <name evidence="17" type="ORF">VitviT2T_008090</name>
</gene>
<dbReference type="SMART" id="SM00184">
    <property type="entry name" value="RING"/>
    <property type="match status" value="1"/>
</dbReference>
<evidence type="ECO:0000256" key="3">
    <source>
        <dbReference type="ARBA" id="ARBA00004906"/>
    </source>
</evidence>
<evidence type="ECO:0000256" key="14">
    <source>
        <dbReference type="PROSITE-ProRule" id="PRU00175"/>
    </source>
</evidence>
<keyword evidence="9" id="KW-0833">Ubl conjugation pathway</keyword>
<evidence type="ECO:0000256" key="10">
    <source>
        <dbReference type="ARBA" id="ARBA00022833"/>
    </source>
</evidence>
<keyword evidence="5" id="KW-0808">Transferase</keyword>
<evidence type="ECO:0000259" key="16">
    <source>
        <dbReference type="PROSITE" id="PS50089"/>
    </source>
</evidence>
<accession>A0ABY9C1V5</accession>
<evidence type="ECO:0000256" key="13">
    <source>
        <dbReference type="ARBA" id="ARBA00024209"/>
    </source>
</evidence>
<evidence type="ECO:0000256" key="2">
    <source>
        <dbReference type="ARBA" id="ARBA00004167"/>
    </source>
</evidence>
<keyword evidence="8 14" id="KW-0863">Zinc-finger</keyword>
<dbReference type="Gene3D" id="3.30.40.10">
    <property type="entry name" value="Zinc/RING finger domain, C3HC4 (zinc finger)"/>
    <property type="match status" value="1"/>
</dbReference>
<evidence type="ECO:0000256" key="8">
    <source>
        <dbReference type="ARBA" id="ARBA00022771"/>
    </source>
</evidence>
<dbReference type="EMBL" id="CP126653">
    <property type="protein sequence ID" value="WJZ88823.1"/>
    <property type="molecule type" value="Genomic_DNA"/>
</dbReference>
<evidence type="ECO:0000256" key="15">
    <source>
        <dbReference type="SAM" id="Phobius"/>
    </source>
</evidence>
<dbReference type="Pfam" id="PF13639">
    <property type="entry name" value="zf-RING_2"/>
    <property type="match status" value="1"/>
</dbReference>
<evidence type="ECO:0000256" key="4">
    <source>
        <dbReference type="ARBA" id="ARBA00012483"/>
    </source>
</evidence>
<keyword evidence="6 15" id="KW-0812">Transmembrane</keyword>
<evidence type="ECO:0000256" key="6">
    <source>
        <dbReference type="ARBA" id="ARBA00022692"/>
    </source>
</evidence>
<sequence length="231" mass="26727">MNTRSSHIRPGGFFQSLEILSCNCYCHSMALSPTPYPNSKFPIWSLPLICLIVTAFASILLFTCYRIVKQICYGHYGESFRNWVERQLLDEANPDDPSQQFHSRGLDSSTVYSLPIAQFKKNEGPSHSNTDCAVCLGEFEEGEFLKHLPNCSHVFHIPCIDTWFESHSNCPLCRSHVYDFTMDNEFSGSMYTLLETLRREDFFQEWVENYQILRVEILQTSTHRQEPENGT</sequence>
<keyword evidence="18" id="KW-1185">Reference proteome</keyword>
<evidence type="ECO:0000256" key="12">
    <source>
        <dbReference type="ARBA" id="ARBA00023136"/>
    </source>
</evidence>
<evidence type="ECO:0000256" key="11">
    <source>
        <dbReference type="ARBA" id="ARBA00022989"/>
    </source>
</evidence>
<dbReference type="InterPro" id="IPR013083">
    <property type="entry name" value="Znf_RING/FYVE/PHD"/>
</dbReference>
<dbReference type="InterPro" id="IPR044600">
    <property type="entry name" value="ATL1/ATL16-like"/>
</dbReference>
<evidence type="ECO:0000256" key="9">
    <source>
        <dbReference type="ARBA" id="ARBA00022786"/>
    </source>
</evidence>
<evidence type="ECO:0000256" key="7">
    <source>
        <dbReference type="ARBA" id="ARBA00022723"/>
    </source>
</evidence>
<comment type="subcellular location">
    <subcellularLocation>
        <location evidence="2">Membrane</location>
        <topology evidence="2">Single-pass membrane protein</topology>
    </subcellularLocation>
</comment>
<reference evidence="17 18" key="1">
    <citation type="journal article" date="2023" name="Hortic Res">
        <title>The complete reference genome for grapevine (Vitis vinifera L.) genetics and breeding.</title>
        <authorList>
            <person name="Shi X."/>
            <person name="Cao S."/>
            <person name="Wang X."/>
            <person name="Huang S."/>
            <person name="Wang Y."/>
            <person name="Liu Z."/>
            <person name="Liu W."/>
            <person name="Leng X."/>
            <person name="Peng Y."/>
            <person name="Wang N."/>
            <person name="Wang Y."/>
            <person name="Ma Z."/>
            <person name="Xu X."/>
            <person name="Zhang F."/>
            <person name="Xue H."/>
            <person name="Zhong H."/>
            <person name="Wang Y."/>
            <person name="Zhang K."/>
            <person name="Velt A."/>
            <person name="Avia K."/>
            <person name="Holtgrawe D."/>
            <person name="Grimplet J."/>
            <person name="Matus J.T."/>
            <person name="Ware D."/>
            <person name="Wu X."/>
            <person name="Wang H."/>
            <person name="Liu C."/>
            <person name="Fang Y."/>
            <person name="Rustenholz C."/>
            <person name="Cheng Z."/>
            <person name="Xiao H."/>
            <person name="Zhou Y."/>
        </authorList>
    </citation>
    <scope>NUCLEOTIDE SEQUENCE [LARGE SCALE GENOMIC DNA]</scope>
    <source>
        <strain evidence="18">cv. Pinot noir / PN40024</strain>
        <tissue evidence="17">Leaf</tissue>
    </source>
</reference>
<organism evidence="17 18">
    <name type="scientific">Vitis vinifera</name>
    <name type="common">Grape</name>
    <dbReference type="NCBI Taxonomy" id="29760"/>
    <lineage>
        <taxon>Eukaryota</taxon>
        <taxon>Viridiplantae</taxon>
        <taxon>Streptophyta</taxon>
        <taxon>Embryophyta</taxon>
        <taxon>Tracheophyta</taxon>
        <taxon>Spermatophyta</taxon>
        <taxon>Magnoliopsida</taxon>
        <taxon>eudicotyledons</taxon>
        <taxon>Gunneridae</taxon>
        <taxon>Pentapetalae</taxon>
        <taxon>rosids</taxon>
        <taxon>Vitales</taxon>
        <taxon>Vitaceae</taxon>
        <taxon>Viteae</taxon>
        <taxon>Vitis</taxon>
    </lineage>
</organism>
<dbReference type="CDD" id="cd16461">
    <property type="entry name" value="RING-H2_EL5-like"/>
    <property type="match status" value="1"/>
</dbReference>
<feature type="domain" description="RING-type" evidence="16">
    <location>
        <begin position="132"/>
        <end position="174"/>
    </location>
</feature>
<keyword evidence="11 15" id="KW-1133">Transmembrane helix</keyword>
<evidence type="ECO:0000313" key="18">
    <source>
        <dbReference type="Proteomes" id="UP001227230"/>
    </source>
</evidence>
<evidence type="ECO:0000256" key="5">
    <source>
        <dbReference type="ARBA" id="ARBA00022679"/>
    </source>
</evidence>
<dbReference type="PANTHER" id="PTHR46913">
    <property type="entry name" value="RING-H2 FINGER PROTEIN ATL16"/>
    <property type="match status" value="1"/>
</dbReference>
<comment type="catalytic activity">
    <reaction evidence="1">
        <text>S-ubiquitinyl-[E2 ubiquitin-conjugating enzyme]-L-cysteine + [acceptor protein]-L-lysine = [E2 ubiquitin-conjugating enzyme]-L-cysteine + N(6)-ubiquitinyl-[acceptor protein]-L-lysine.</text>
        <dbReference type="EC" id="2.3.2.27"/>
    </reaction>
</comment>
<evidence type="ECO:0000313" key="17">
    <source>
        <dbReference type="EMBL" id="WJZ88823.1"/>
    </source>
</evidence>
<dbReference type="InterPro" id="IPR001841">
    <property type="entry name" value="Znf_RING"/>
</dbReference>
<evidence type="ECO:0000256" key="1">
    <source>
        <dbReference type="ARBA" id="ARBA00000900"/>
    </source>
</evidence>
<feature type="transmembrane region" description="Helical" evidence="15">
    <location>
        <begin position="41"/>
        <end position="65"/>
    </location>
</feature>